<dbReference type="EMBL" id="LR881467">
    <property type="protein sequence ID" value="CAD5318240.1"/>
    <property type="molecule type" value="Genomic_DNA"/>
</dbReference>
<feature type="region of interest" description="Disordered" evidence="1">
    <location>
        <begin position="32"/>
        <end position="51"/>
    </location>
</feature>
<protein>
    <submittedName>
        <fullName evidence="2">(thale cress) hypothetical protein</fullName>
    </submittedName>
</protein>
<sequence length="310" mass="33995">MVLISKEIGGNSEIDEDSSKLHQNVSDSLMEDNVDRVPSPTHQPEQGILDGGNFEELLPQLKQILSEPGIDKMSDDVSSLSHQDVAKGVGGNREEEVVAPESQQLEEYRIKLPQSPEDKVRQEVAFERTEYGKPNDETICGDGEEVLKEAKTPRVVDEAVEDTTLPGLVPPRFVEAFDDEANLSDPSSPTVVVSKVLTELKTSSVVDLMSTIYFVQLPQKDDVLEENVSQILEKVVVPVETVKKDEVVEGGVSQTEAIVAPGNENEKKNAGPEVLVKAGDLPYNRLEKIDGAKFQMLCNIMEGEQRTGSI</sequence>
<evidence type="ECO:0000256" key="1">
    <source>
        <dbReference type="SAM" id="MobiDB-lite"/>
    </source>
</evidence>
<gene>
    <name evidence="2" type="ORF">AT9943_LOCUS6476</name>
</gene>
<evidence type="ECO:0000313" key="3">
    <source>
        <dbReference type="Proteomes" id="UP000516314"/>
    </source>
</evidence>
<name>A0A7G2EBM4_ARATH</name>
<dbReference type="Proteomes" id="UP000516314">
    <property type="component" value="Chromosome 2"/>
</dbReference>
<proteinExistence type="predicted"/>
<feature type="region of interest" description="Disordered" evidence="1">
    <location>
        <begin position="72"/>
        <end position="102"/>
    </location>
</feature>
<reference evidence="2 3" key="1">
    <citation type="submission" date="2020-09" db="EMBL/GenBank/DDBJ databases">
        <authorList>
            <person name="Ashkenazy H."/>
        </authorList>
    </citation>
    <scope>NUCLEOTIDE SEQUENCE [LARGE SCALE GENOMIC DNA]</scope>
    <source>
        <strain evidence="3">cv. Cdm-0</strain>
    </source>
</reference>
<feature type="region of interest" description="Disordered" evidence="1">
    <location>
        <begin position="1"/>
        <end position="22"/>
    </location>
</feature>
<accession>A0A7G2EBM4</accession>
<dbReference type="AlphaFoldDB" id="A0A7G2EBM4"/>
<organism evidence="2 3">
    <name type="scientific">Arabidopsis thaliana</name>
    <name type="common">Mouse-ear cress</name>
    <dbReference type="NCBI Taxonomy" id="3702"/>
    <lineage>
        <taxon>Eukaryota</taxon>
        <taxon>Viridiplantae</taxon>
        <taxon>Streptophyta</taxon>
        <taxon>Embryophyta</taxon>
        <taxon>Tracheophyta</taxon>
        <taxon>Spermatophyta</taxon>
        <taxon>Magnoliopsida</taxon>
        <taxon>eudicotyledons</taxon>
        <taxon>Gunneridae</taxon>
        <taxon>Pentapetalae</taxon>
        <taxon>rosids</taxon>
        <taxon>malvids</taxon>
        <taxon>Brassicales</taxon>
        <taxon>Brassicaceae</taxon>
        <taxon>Camelineae</taxon>
        <taxon>Arabidopsis</taxon>
    </lineage>
</organism>
<evidence type="ECO:0000313" key="2">
    <source>
        <dbReference type="EMBL" id="CAD5318240.1"/>
    </source>
</evidence>